<dbReference type="STRING" id="1121266.SAMN02745883_01548"/>
<dbReference type="PIRSF" id="PIRSF030802">
    <property type="entry name" value="UCP030802"/>
    <property type="match status" value="1"/>
</dbReference>
<sequence>MIFASDLDRTLIYSEKFIVGFAEKSIKIRPVEYKEGKIISYMSEKVISKLKSISENVLFIPVTTRTIEQYERIDVFKNLIKPQYAIVTNGGNILKDGRLDVNWNKKIKNKIKHECLSIDEVINKFKEIASDRWILKSRKADDLFLYYIIDREKMAMNELNDFVKWLRNKNWRSVLHGRKLYFIPNCVNKRESLSYISEKEGREIIIAAGDSILDLDMAEIADYFISPRHGELYNTYREKVKHEFIFTENIGFVASHEIVEKVMQNLLAGAKI</sequence>
<gene>
    <name evidence="2" type="ORF">SAMN02745883_01548</name>
</gene>
<dbReference type="Pfam" id="PF05116">
    <property type="entry name" value="S6PP"/>
    <property type="match status" value="1"/>
</dbReference>
<dbReference type="RefSeq" id="WP_072967237.1">
    <property type="nucleotide sequence ID" value="NZ_FRAJ01000011.1"/>
</dbReference>
<dbReference type="Gene3D" id="3.40.50.1000">
    <property type="entry name" value="HAD superfamily/HAD-like"/>
    <property type="match status" value="1"/>
</dbReference>
<reference evidence="2 3" key="1">
    <citation type="submission" date="2016-11" db="EMBL/GenBank/DDBJ databases">
        <authorList>
            <person name="Jaros S."/>
            <person name="Januszkiewicz K."/>
            <person name="Wedrychowicz H."/>
        </authorList>
    </citation>
    <scope>NUCLEOTIDE SEQUENCE [LARGE SCALE GENOMIC DNA]</scope>
    <source>
        <strain evidence="2 3">DSM 14501</strain>
    </source>
</reference>
<protein>
    <submittedName>
        <fullName evidence="2">Hydroxymethylpyrimidine pyrophosphatase</fullName>
    </submittedName>
</protein>
<evidence type="ECO:0000313" key="2">
    <source>
        <dbReference type="EMBL" id="SHK20984.1"/>
    </source>
</evidence>
<accession>A0A1M6QL46</accession>
<dbReference type="InterPro" id="IPR024197">
    <property type="entry name" value="TPP-like"/>
</dbReference>
<dbReference type="SUPFAM" id="SSF56784">
    <property type="entry name" value="HAD-like"/>
    <property type="match status" value="1"/>
</dbReference>
<evidence type="ECO:0000313" key="3">
    <source>
        <dbReference type="Proteomes" id="UP000184082"/>
    </source>
</evidence>
<feature type="domain" description="Sucrose phosphatase-like" evidence="1">
    <location>
        <begin position="51"/>
        <end position="220"/>
    </location>
</feature>
<organism evidence="2 3">
    <name type="scientific">Caminicella sporogenes DSM 14501</name>
    <dbReference type="NCBI Taxonomy" id="1121266"/>
    <lineage>
        <taxon>Bacteria</taxon>
        <taxon>Bacillati</taxon>
        <taxon>Bacillota</taxon>
        <taxon>Clostridia</taxon>
        <taxon>Peptostreptococcales</taxon>
        <taxon>Caminicellaceae</taxon>
        <taxon>Caminicella</taxon>
    </lineage>
</organism>
<dbReference type="InterPro" id="IPR023214">
    <property type="entry name" value="HAD_sf"/>
</dbReference>
<dbReference type="InterPro" id="IPR006380">
    <property type="entry name" value="SPP-like_dom"/>
</dbReference>
<dbReference type="EMBL" id="FRAJ01000011">
    <property type="protein sequence ID" value="SHK20984.1"/>
    <property type="molecule type" value="Genomic_DNA"/>
</dbReference>
<dbReference type="InterPro" id="IPR036412">
    <property type="entry name" value="HAD-like_sf"/>
</dbReference>
<dbReference type="Proteomes" id="UP000184082">
    <property type="component" value="Unassembled WGS sequence"/>
</dbReference>
<keyword evidence="3" id="KW-1185">Reference proteome</keyword>
<dbReference type="AlphaFoldDB" id="A0A1M6QL46"/>
<proteinExistence type="predicted"/>
<dbReference type="GO" id="GO:0003824">
    <property type="term" value="F:catalytic activity"/>
    <property type="evidence" value="ECO:0007669"/>
    <property type="project" value="UniProtKB-ARBA"/>
</dbReference>
<name>A0A1M6QL46_9FIRM</name>
<evidence type="ECO:0000259" key="1">
    <source>
        <dbReference type="Pfam" id="PF05116"/>
    </source>
</evidence>